<name>A0A2H9ZXZ7_9ASPA</name>
<proteinExistence type="predicted"/>
<dbReference type="Proteomes" id="UP000236161">
    <property type="component" value="Unassembled WGS sequence"/>
</dbReference>
<reference evidence="1 2" key="1">
    <citation type="journal article" date="2017" name="Nature">
        <title>The Apostasia genome and the evolution of orchids.</title>
        <authorList>
            <person name="Zhang G.Q."/>
            <person name="Liu K.W."/>
            <person name="Li Z."/>
            <person name="Lohaus R."/>
            <person name="Hsiao Y.Y."/>
            <person name="Niu S.C."/>
            <person name="Wang J.Y."/>
            <person name="Lin Y.C."/>
            <person name="Xu Q."/>
            <person name="Chen L.J."/>
            <person name="Yoshida K."/>
            <person name="Fujiwara S."/>
            <person name="Wang Z.W."/>
            <person name="Zhang Y.Q."/>
            <person name="Mitsuda N."/>
            <person name="Wang M."/>
            <person name="Liu G.H."/>
            <person name="Pecoraro L."/>
            <person name="Huang H.X."/>
            <person name="Xiao X.J."/>
            <person name="Lin M."/>
            <person name="Wu X.Y."/>
            <person name="Wu W.L."/>
            <person name="Chen Y.Y."/>
            <person name="Chang S.B."/>
            <person name="Sakamoto S."/>
            <person name="Ohme-Takagi M."/>
            <person name="Yagi M."/>
            <person name="Zeng S.J."/>
            <person name="Shen C.Y."/>
            <person name="Yeh C.M."/>
            <person name="Luo Y.B."/>
            <person name="Tsai W.C."/>
            <person name="Van de Peer Y."/>
            <person name="Liu Z.J."/>
        </authorList>
    </citation>
    <scope>NUCLEOTIDE SEQUENCE [LARGE SCALE GENOMIC DNA]</scope>
    <source>
        <strain evidence="2">cv. Shenzhen</strain>
        <tissue evidence="1">Stem</tissue>
    </source>
</reference>
<organism evidence="1 2">
    <name type="scientific">Apostasia shenzhenica</name>
    <dbReference type="NCBI Taxonomy" id="1088818"/>
    <lineage>
        <taxon>Eukaryota</taxon>
        <taxon>Viridiplantae</taxon>
        <taxon>Streptophyta</taxon>
        <taxon>Embryophyta</taxon>
        <taxon>Tracheophyta</taxon>
        <taxon>Spermatophyta</taxon>
        <taxon>Magnoliopsida</taxon>
        <taxon>Liliopsida</taxon>
        <taxon>Asparagales</taxon>
        <taxon>Orchidaceae</taxon>
        <taxon>Apostasioideae</taxon>
        <taxon>Apostasia</taxon>
    </lineage>
</organism>
<dbReference type="AlphaFoldDB" id="A0A2H9ZXZ7"/>
<dbReference type="EMBL" id="KZ452966">
    <property type="protein sequence ID" value="PKA48156.1"/>
    <property type="molecule type" value="Genomic_DNA"/>
</dbReference>
<keyword evidence="2" id="KW-1185">Reference proteome</keyword>
<evidence type="ECO:0000313" key="2">
    <source>
        <dbReference type="Proteomes" id="UP000236161"/>
    </source>
</evidence>
<protein>
    <submittedName>
        <fullName evidence="1">Uncharacterized protein</fullName>
    </submittedName>
</protein>
<evidence type="ECO:0000313" key="1">
    <source>
        <dbReference type="EMBL" id="PKA48156.1"/>
    </source>
</evidence>
<sequence length="65" mass="6749">MSGGCSSTLGVLATSCLSPLSSRWDSKRQTSLALGPPCSVFPVRGSNLWDSSLYPSPLAMTTATL</sequence>
<accession>A0A2H9ZXZ7</accession>
<gene>
    <name evidence="1" type="ORF">AXF42_Ash020501</name>
</gene>